<dbReference type="PANTHER" id="PTHR13847:SF285">
    <property type="entry name" value="FAD DEPENDENT OXIDOREDUCTASE DOMAIN-CONTAINING PROTEIN"/>
    <property type="match status" value="1"/>
</dbReference>
<dbReference type="Gene3D" id="3.30.9.10">
    <property type="entry name" value="D-Amino Acid Oxidase, subunit A, domain 2"/>
    <property type="match status" value="1"/>
</dbReference>
<comment type="caution">
    <text evidence="2">The sequence shown here is derived from an EMBL/GenBank/DDBJ whole genome shotgun (WGS) entry which is preliminary data.</text>
</comment>
<sequence length="459" mass="50212">MRNGFGSFWLHDAPDPHGPRPRLEGEASADLVIIGGGLSGLWTAYWHAKHSPGQRVVVLEKERVGYGASGRNGGWLSGKTVGLRKNLLKSGKTSAEALWMERRLFAAVDEARDLLESTGVDIGAAKGGWMQIARTPSGMARMRAYVEQERQWGHHEEDVRLLSAQQTAERVAASDLHGAVYSPHAVGLHPAKMMYALAKLCTDLGVEIYEHSEVTDISGDTVQTPYATLRAETTVLATEGYTAALPGRKRQLLPMLSSMIITEPLDPEDLDRIGWEHSELVSCAEHMYFYAQKTADGRIAIGGRGKPYNWGSAPDTNGELNPKTVRQLADTVQELFPQVELTPAHAWCGVLGVSRDWSPFIDYRPESGLLQLGGYAGQGVTASYLAGRTAAELLAGEETELTRSTWVRPTPKNWEPEPLRWLGSNGVYKLYRLADSAERRDGGEKTSALATIGHKVSGR</sequence>
<evidence type="ECO:0000313" key="2">
    <source>
        <dbReference type="EMBL" id="NLS08952.1"/>
    </source>
</evidence>
<evidence type="ECO:0000259" key="1">
    <source>
        <dbReference type="Pfam" id="PF01266"/>
    </source>
</evidence>
<accession>A0A7X8THR3</accession>
<dbReference type="Pfam" id="PF01266">
    <property type="entry name" value="DAO"/>
    <property type="match status" value="1"/>
</dbReference>
<feature type="domain" description="FAD dependent oxidoreductase" evidence="1">
    <location>
        <begin position="30"/>
        <end position="393"/>
    </location>
</feature>
<organism evidence="2 3">
    <name type="scientific">Nesterenkonia sedimenti</name>
    <dbReference type="NCBI Taxonomy" id="1463632"/>
    <lineage>
        <taxon>Bacteria</taxon>
        <taxon>Bacillati</taxon>
        <taxon>Actinomycetota</taxon>
        <taxon>Actinomycetes</taxon>
        <taxon>Micrococcales</taxon>
        <taxon>Micrococcaceae</taxon>
        <taxon>Nesterenkonia</taxon>
    </lineage>
</organism>
<dbReference type="AlphaFoldDB" id="A0A7X8THR3"/>
<gene>
    <name evidence="2" type="ORF">HGQ17_02825</name>
</gene>
<dbReference type="GO" id="GO:0005737">
    <property type="term" value="C:cytoplasm"/>
    <property type="evidence" value="ECO:0007669"/>
    <property type="project" value="TreeGrafter"/>
</dbReference>
<proteinExistence type="predicted"/>
<dbReference type="EMBL" id="JABAHY010000001">
    <property type="protein sequence ID" value="NLS08952.1"/>
    <property type="molecule type" value="Genomic_DNA"/>
</dbReference>
<protein>
    <submittedName>
        <fullName evidence="2">FAD-dependent oxidoreductase</fullName>
    </submittedName>
</protein>
<dbReference type="Gene3D" id="3.50.50.60">
    <property type="entry name" value="FAD/NAD(P)-binding domain"/>
    <property type="match status" value="1"/>
</dbReference>
<dbReference type="RefSeq" id="WP_168886417.1">
    <property type="nucleotide sequence ID" value="NZ_JABAHY010000001.1"/>
</dbReference>
<evidence type="ECO:0000313" key="3">
    <source>
        <dbReference type="Proteomes" id="UP000523139"/>
    </source>
</evidence>
<dbReference type="PANTHER" id="PTHR13847">
    <property type="entry name" value="SARCOSINE DEHYDROGENASE-RELATED"/>
    <property type="match status" value="1"/>
</dbReference>
<reference evidence="2 3" key="1">
    <citation type="submission" date="2020-04" db="EMBL/GenBank/DDBJ databases">
        <title>Nesterenkonia sp. nov., isolated from marine sediment.</title>
        <authorList>
            <person name="Zhang G."/>
        </authorList>
    </citation>
    <scope>NUCLEOTIDE SEQUENCE [LARGE SCALE GENOMIC DNA]</scope>
    <source>
        <strain evidence="2 3">MY13</strain>
    </source>
</reference>
<dbReference type="SUPFAM" id="SSF51905">
    <property type="entry name" value="FAD/NAD(P)-binding domain"/>
    <property type="match status" value="1"/>
</dbReference>
<name>A0A7X8THR3_9MICC</name>
<keyword evidence="3" id="KW-1185">Reference proteome</keyword>
<dbReference type="Proteomes" id="UP000523139">
    <property type="component" value="Unassembled WGS sequence"/>
</dbReference>
<dbReference type="InterPro" id="IPR036188">
    <property type="entry name" value="FAD/NAD-bd_sf"/>
</dbReference>
<dbReference type="InterPro" id="IPR006076">
    <property type="entry name" value="FAD-dep_OxRdtase"/>
</dbReference>